<protein>
    <submittedName>
        <fullName evidence="7">Ca-activated chloride channel family protein</fullName>
    </submittedName>
</protein>
<name>A0A1I5Q5X5_9BACT</name>
<keyword evidence="8" id="KW-1185">Reference proteome</keyword>
<evidence type="ECO:0000256" key="2">
    <source>
        <dbReference type="ARBA" id="ARBA00022692"/>
    </source>
</evidence>
<evidence type="ECO:0000256" key="3">
    <source>
        <dbReference type="ARBA" id="ARBA00022989"/>
    </source>
</evidence>
<dbReference type="STRING" id="1079859.SAMN04515674_10335"/>
<dbReference type="RefSeq" id="WP_092013790.1">
    <property type="nucleotide sequence ID" value="NZ_FOXH01000003.1"/>
</dbReference>
<evidence type="ECO:0000256" key="1">
    <source>
        <dbReference type="ARBA" id="ARBA00022475"/>
    </source>
</evidence>
<sequence length="330" mass="37347">MQEWFSTHWFTYKTLVNFEWYHPIYLYFIPAVPFLYILRGWFRSGRGQRLNVAFLTSDLQSSWTSYLRFIPAIFLSLSIALVLVSLARPQKINTQTERSSEGIDIMLAMDISASMDSKDIPPNRLAVAKKVAKDFIKGRFQDRIGMVIFAGEPFSLCPLTTDYQMLFEYIDDINSNLIKTSGTAIGNALGMCINRMRETSSKTKVAILLSDGDNTAGNLDPVTSAQLAKAFGIKVYTIAVGSNSNPEEAVDEGTLRAIAQTSEGQFFRATDAKSLSSIFKQINRLEKVRIKSSQYKDIQDFYHTYLRWSIVFLLLAFLTKTSFMGNILED</sequence>
<evidence type="ECO:0000259" key="6">
    <source>
        <dbReference type="PROSITE" id="PS50234"/>
    </source>
</evidence>
<dbReference type="AlphaFoldDB" id="A0A1I5Q5X5"/>
<keyword evidence="4 5" id="KW-0472">Membrane</keyword>
<organism evidence="7 8">
    <name type="scientific">Pseudarcicella hirudinis</name>
    <dbReference type="NCBI Taxonomy" id="1079859"/>
    <lineage>
        <taxon>Bacteria</taxon>
        <taxon>Pseudomonadati</taxon>
        <taxon>Bacteroidota</taxon>
        <taxon>Cytophagia</taxon>
        <taxon>Cytophagales</taxon>
        <taxon>Flectobacillaceae</taxon>
        <taxon>Pseudarcicella</taxon>
    </lineage>
</organism>
<reference evidence="7 8" key="1">
    <citation type="submission" date="2016-10" db="EMBL/GenBank/DDBJ databases">
        <authorList>
            <person name="de Groot N.N."/>
        </authorList>
    </citation>
    <scope>NUCLEOTIDE SEQUENCE [LARGE SCALE GENOMIC DNA]</scope>
    <source>
        <strain evidence="8">E92,LMG 26720,CCM 7988</strain>
    </source>
</reference>
<accession>A0A1I5Q5X5</accession>
<evidence type="ECO:0000313" key="8">
    <source>
        <dbReference type="Proteomes" id="UP000199306"/>
    </source>
</evidence>
<keyword evidence="1" id="KW-1003">Cell membrane</keyword>
<proteinExistence type="predicted"/>
<dbReference type="InterPro" id="IPR050768">
    <property type="entry name" value="UPF0353/GerABKA_families"/>
</dbReference>
<dbReference type="PROSITE" id="PS50234">
    <property type="entry name" value="VWFA"/>
    <property type="match status" value="1"/>
</dbReference>
<dbReference type="Proteomes" id="UP000199306">
    <property type="component" value="Unassembled WGS sequence"/>
</dbReference>
<dbReference type="SMART" id="SM00327">
    <property type="entry name" value="VWA"/>
    <property type="match status" value="1"/>
</dbReference>
<dbReference type="InterPro" id="IPR002035">
    <property type="entry name" value="VWF_A"/>
</dbReference>
<dbReference type="InterPro" id="IPR036465">
    <property type="entry name" value="vWFA_dom_sf"/>
</dbReference>
<dbReference type="EMBL" id="FOXH01000003">
    <property type="protein sequence ID" value="SFP41764.1"/>
    <property type="molecule type" value="Genomic_DNA"/>
</dbReference>
<evidence type="ECO:0000313" key="7">
    <source>
        <dbReference type="EMBL" id="SFP41764.1"/>
    </source>
</evidence>
<evidence type="ECO:0000256" key="4">
    <source>
        <dbReference type="ARBA" id="ARBA00023136"/>
    </source>
</evidence>
<gene>
    <name evidence="7" type="ORF">SAMN04515674_10335</name>
</gene>
<dbReference type="Pfam" id="PF00092">
    <property type="entry name" value="VWA"/>
    <property type="match status" value="1"/>
</dbReference>
<feature type="domain" description="VWFA" evidence="6">
    <location>
        <begin position="104"/>
        <end position="282"/>
    </location>
</feature>
<feature type="transmembrane region" description="Helical" evidence="5">
    <location>
        <begin position="66"/>
        <end position="87"/>
    </location>
</feature>
<dbReference type="PANTHER" id="PTHR22550">
    <property type="entry name" value="SPORE GERMINATION PROTEIN"/>
    <property type="match status" value="1"/>
</dbReference>
<dbReference type="SUPFAM" id="SSF53300">
    <property type="entry name" value="vWA-like"/>
    <property type="match status" value="1"/>
</dbReference>
<feature type="transmembrane region" description="Helical" evidence="5">
    <location>
        <begin position="20"/>
        <end position="38"/>
    </location>
</feature>
<dbReference type="OrthoDB" id="6206554at2"/>
<keyword evidence="2 5" id="KW-0812">Transmembrane</keyword>
<dbReference type="InterPro" id="IPR033881">
    <property type="entry name" value="vWA_BatA_type"/>
</dbReference>
<keyword evidence="3 5" id="KW-1133">Transmembrane helix</keyword>
<dbReference type="PANTHER" id="PTHR22550:SF5">
    <property type="entry name" value="LEUCINE ZIPPER PROTEIN 4"/>
    <property type="match status" value="1"/>
</dbReference>
<feature type="transmembrane region" description="Helical" evidence="5">
    <location>
        <begin position="305"/>
        <end position="328"/>
    </location>
</feature>
<dbReference type="CDD" id="cd01467">
    <property type="entry name" value="vWA_BatA_type"/>
    <property type="match status" value="1"/>
</dbReference>
<evidence type="ECO:0000256" key="5">
    <source>
        <dbReference type="SAM" id="Phobius"/>
    </source>
</evidence>
<dbReference type="Gene3D" id="3.40.50.410">
    <property type="entry name" value="von Willebrand factor, type A domain"/>
    <property type="match status" value="1"/>
</dbReference>